<dbReference type="InterPro" id="IPR052710">
    <property type="entry name" value="CAAX_protease"/>
</dbReference>
<gene>
    <name evidence="3" type="ORF">B1A_00389</name>
</gene>
<dbReference type="Pfam" id="PF02517">
    <property type="entry name" value="Rce1-like"/>
    <property type="match status" value="1"/>
</dbReference>
<dbReference type="GO" id="GO:0004175">
    <property type="term" value="F:endopeptidase activity"/>
    <property type="evidence" value="ECO:0007669"/>
    <property type="project" value="UniProtKB-ARBA"/>
</dbReference>
<dbReference type="InterPro" id="IPR003675">
    <property type="entry name" value="Rce1/LyrA-like_dom"/>
</dbReference>
<reference evidence="3" key="1">
    <citation type="submission" date="2013-08" db="EMBL/GenBank/DDBJ databases">
        <authorList>
            <person name="Mendez C."/>
            <person name="Richter M."/>
            <person name="Ferrer M."/>
            <person name="Sanchez J."/>
        </authorList>
    </citation>
    <scope>NUCLEOTIDE SEQUENCE</scope>
</reference>
<feature type="domain" description="CAAX prenyl protease 2/Lysostaphin resistance protein A-like" evidence="2">
    <location>
        <begin position="155"/>
        <end position="246"/>
    </location>
</feature>
<feature type="transmembrane region" description="Helical" evidence="1">
    <location>
        <begin position="67"/>
        <end position="88"/>
    </location>
</feature>
<dbReference type="EMBL" id="AUZX01000295">
    <property type="protein sequence ID" value="EQD80906.1"/>
    <property type="molecule type" value="Genomic_DNA"/>
</dbReference>
<feature type="transmembrane region" description="Helical" evidence="1">
    <location>
        <begin position="210"/>
        <end position="227"/>
    </location>
</feature>
<organism evidence="3">
    <name type="scientific">mine drainage metagenome</name>
    <dbReference type="NCBI Taxonomy" id="410659"/>
    <lineage>
        <taxon>unclassified sequences</taxon>
        <taxon>metagenomes</taxon>
        <taxon>ecological metagenomes</taxon>
    </lineage>
</organism>
<sequence length="263" mass="28327">MSTTSIPLESTGADQPGPARLGPWRAVAVVTLYFALQIVIALLWNLGAHAAARVEHRPAAELLAAHGSLMLTAVLLLAALPTLLLLRLRWPTRWRAAALPGFGLRWPGLRWILGGLLLAALLLPLVLGLNAALFPKQGVTQSVLVIFDQAHLWMRVLLTLMIVLLAPFVEELLFRGVLLAGLSERMPLRWAVTLSVLLFALLHLPDTGGHWQVLPGLIALALGLTWLRLRSGSLLPGCAAHALYNASVLALALWPLLRGHAAG</sequence>
<evidence type="ECO:0000313" key="3">
    <source>
        <dbReference type="EMBL" id="EQD80906.1"/>
    </source>
</evidence>
<feature type="transmembrane region" description="Helical" evidence="1">
    <location>
        <begin position="152"/>
        <end position="174"/>
    </location>
</feature>
<feature type="transmembrane region" description="Helical" evidence="1">
    <location>
        <begin position="186"/>
        <end position="204"/>
    </location>
</feature>
<name>T1C610_9ZZZZ</name>
<feature type="transmembrane region" description="Helical" evidence="1">
    <location>
        <begin position="109"/>
        <end position="132"/>
    </location>
</feature>
<accession>T1C610</accession>
<keyword evidence="1" id="KW-0472">Membrane</keyword>
<protein>
    <submittedName>
        <fullName evidence="3">Abortive infection protein</fullName>
    </submittedName>
</protein>
<evidence type="ECO:0000256" key="1">
    <source>
        <dbReference type="SAM" id="Phobius"/>
    </source>
</evidence>
<dbReference type="PANTHER" id="PTHR36435">
    <property type="entry name" value="SLR1288 PROTEIN"/>
    <property type="match status" value="1"/>
</dbReference>
<reference evidence="3" key="2">
    <citation type="journal article" date="2014" name="ISME J.">
        <title>Microbial stratification in low pH oxic and suboxic macroscopic growths along an acid mine drainage.</title>
        <authorList>
            <person name="Mendez-Garcia C."/>
            <person name="Mesa V."/>
            <person name="Sprenger R.R."/>
            <person name="Richter M."/>
            <person name="Diez M.S."/>
            <person name="Solano J."/>
            <person name="Bargiela R."/>
            <person name="Golyshina O.V."/>
            <person name="Manteca A."/>
            <person name="Ramos J.L."/>
            <person name="Gallego J.R."/>
            <person name="Llorente I."/>
            <person name="Martins Dos Santos V.A."/>
            <person name="Jensen O.N."/>
            <person name="Pelaez A.I."/>
            <person name="Sanchez J."/>
            <person name="Ferrer M."/>
        </authorList>
    </citation>
    <scope>NUCLEOTIDE SEQUENCE</scope>
</reference>
<evidence type="ECO:0000259" key="2">
    <source>
        <dbReference type="Pfam" id="PF02517"/>
    </source>
</evidence>
<feature type="transmembrane region" description="Helical" evidence="1">
    <location>
        <begin position="234"/>
        <end position="257"/>
    </location>
</feature>
<proteinExistence type="predicted"/>
<comment type="caution">
    <text evidence="3">The sequence shown here is derived from an EMBL/GenBank/DDBJ whole genome shotgun (WGS) entry which is preliminary data.</text>
</comment>
<dbReference type="GO" id="GO:0080120">
    <property type="term" value="P:CAAX-box protein maturation"/>
    <property type="evidence" value="ECO:0007669"/>
    <property type="project" value="UniProtKB-ARBA"/>
</dbReference>
<keyword evidence="1" id="KW-0812">Transmembrane</keyword>
<feature type="transmembrane region" description="Helical" evidence="1">
    <location>
        <begin position="26"/>
        <end position="47"/>
    </location>
</feature>
<dbReference type="AlphaFoldDB" id="T1C610"/>
<dbReference type="PANTHER" id="PTHR36435:SF1">
    <property type="entry name" value="CAAX AMINO TERMINAL PROTEASE FAMILY PROTEIN"/>
    <property type="match status" value="1"/>
</dbReference>
<keyword evidence="1" id="KW-1133">Transmembrane helix</keyword>